<evidence type="ECO:0000313" key="3">
    <source>
        <dbReference type="EMBL" id="GAA1617519.1"/>
    </source>
</evidence>
<organism evidence="3 4">
    <name type="scientific">Kribbella alba</name>
    <dbReference type="NCBI Taxonomy" id="190197"/>
    <lineage>
        <taxon>Bacteria</taxon>
        <taxon>Bacillati</taxon>
        <taxon>Actinomycetota</taxon>
        <taxon>Actinomycetes</taxon>
        <taxon>Propionibacteriales</taxon>
        <taxon>Kribbellaceae</taxon>
        <taxon>Kribbella</taxon>
    </lineage>
</organism>
<accession>A0ABN2EX97</accession>
<dbReference type="CDD" id="cd00093">
    <property type="entry name" value="HTH_XRE"/>
    <property type="match status" value="1"/>
</dbReference>
<name>A0ABN2EX97_9ACTN</name>
<dbReference type="InterPro" id="IPR010359">
    <property type="entry name" value="IrrE_HExxH"/>
</dbReference>
<dbReference type="SMART" id="SM00530">
    <property type="entry name" value="HTH_XRE"/>
    <property type="match status" value="1"/>
</dbReference>
<dbReference type="Gene3D" id="1.10.260.40">
    <property type="entry name" value="lambda repressor-like DNA-binding domains"/>
    <property type="match status" value="1"/>
</dbReference>
<keyword evidence="4" id="KW-1185">Reference proteome</keyword>
<feature type="domain" description="HTH cro/C1-type" evidence="2">
    <location>
        <begin position="18"/>
        <end position="73"/>
    </location>
</feature>
<dbReference type="PANTHER" id="PTHR43236:SF1">
    <property type="entry name" value="BLL7220 PROTEIN"/>
    <property type="match status" value="1"/>
</dbReference>
<dbReference type="InterPro" id="IPR001387">
    <property type="entry name" value="Cro/C1-type_HTH"/>
</dbReference>
<reference evidence="3 4" key="1">
    <citation type="journal article" date="2019" name="Int. J. Syst. Evol. Microbiol.">
        <title>The Global Catalogue of Microorganisms (GCM) 10K type strain sequencing project: providing services to taxonomists for standard genome sequencing and annotation.</title>
        <authorList>
            <consortium name="The Broad Institute Genomics Platform"/>
            <consortium name="The Broad Institute Genome Sequencing Center for Infectious Disease"/>
            <person name="Wu L."/>
            <person name="Ma J."/>
        </authorList>
    </citation>
    <scope>NUCLEOTIDE SEQUENCE [LARGE SCALE GENOMIC DNA]</scope>
    <source>
        <strain evidence="3 4">JCM 14306</strain>
    </source>
</reference>
<comment type="caution">
    <text evidence="3">The sequence shown here is derived from an EMBL/GenBank/DDBJ whole genome shotgun (WGS) entry which is preliminary data.</text>
</comment>
<dbReference type="Proteomes" id="UP001501319">
    <property type="component" value="Unassembled WGS sequence"/>
</dbReference>
<dbReference type="Gene3D" id="1.10.10.2910">
    <property type="match status" value="1"/>
</dbReference>
<dbReference type="PANTHER" id="PTHR43236">
    <property type="entry name" value="ANTITOXIN HIGA1"/>
    <property type="match status" value="1"/>
</dbReference>
<dbReference type="Pfam" id="PF06114">
    <property type="entry name" value="Peptidase_M78"/>
    <property type="match status" value="1"/>
</dbReference>
<dbReference type="RefSeq" id="WP_344107137.1">
    <property type="nucleotide sequence ID" value="NZ_BAAANE010000001.1"/>
</dbReference>
<evidence type="ECO:0000259" key="2">
    <source>
        <dbReference type="SMART" id="SM00530"/>
    </source>
</evidence>
<protein>
    <submittedName>
        <fullName evidence="3">ImmA/IrrE family metallo-endopeptidase</fullName>
    </submittedName>
</protein>
<sequence length="364" mass="40286">MPSNATFAPRWASPPGDTIREALVERGLSLTQFADMMACSPERASGLLDGAEPISLELGRRLADTIGATTQFWMSRDAQYRDDLDRVKADRWAESLPTAEMRKLGWLPKTSDWHERLDASLHFFGVPDLRTWNDTYGSMLATAKFRTSPKIRTDAAAVAVWLRQGEVEAQHLNVERWNPVRFRDALADAKSLTREKDPAVFLPALTSLCASAGVAIVLVRSPQGCPASGVARRLESGNPLLVLSGRHRSDDHLWFTFFHEAAHALLHDPGLVFVDELAPESPAASDAEREADKFAEDILCPRSLLEMLPSRRITTRDVIRVGRAGGVAPGVIVGQLQHNGILGYDQLNSLKRRYRWNGSNLESA</sequence>
<proteinExistence type="inferred from homology"/>
<evidence type="ECO:0000256" key="1">
    <source>
        <dbReference type="ARBA" id="ARBA00007227"/>
    </source>
</evidence>
<evidence type="ECO:0000313" key="4">
    <source>
        <dbReference type="Proteomes" id="UP001501319"/>
    </source>
</evidence>
<dbReference type="SUPFAM" id="SSF47413">
    <property type="entry name" value="lambda repressor-like DNA-binding domains"/>
    <property type="match status" value="1"/>
</dbReference>
<dbReference type="InterPro" id="IPR010982">
    <property type="entry name" value="Lambda_DNA-bd_dom_sf"/>
</dbReference>
<gene>
    <name evidence="3" type="ORF">GCM10009744_00050</name>
</gene>
<comment type="similarity">
    <text evidence="1">Belongs to the short-chain fatty acyl-CoA assimilation regulator (ScfR) family.</text>
</comment>
<dbReference type="EMBL" id="BAAANE010000001">
    <property type="protein sequence ID" value="GAA1617519.1"/>
    <property type="molecule type" value="Genomic_DNA"/>
</dbReference>
<dbReference type="InterPro" id="IPR052345">
    <property type="entry name" value="Rad_response_metalloprotease"/>
</dbReference>